<gene>
    <name evidence="3" type="ORF">BT96DRAFT_1008910</name>
</gene>
<feature type="compositionally biased region" description="Basic and acidic residues" evidence="2">
    <location>
        <begin position="336"/>
        <end position="351"/>
    </location>
</feature>
<name>A0A6A4GDN1_9AGAR</name>
<feature type="compositionally biased region" description="Low complexity" evidence="2">
    <location>
        <begin position="370"/>
        <end position="389"/>
    </location>
</feature>
<evidence type="ECO:0000313" key="4">
    <source>
        <dbReference type="Proteomes" id="UP000799118"/>
    </source>
</evidence>
<feature type="coiled-coil region" evidence="1">
    <location>
        <begin position="515"/>
        <end position="542"/>
    </location>
</feature>
<evidence type="ECO:0000256" key="1">
    <source>
        <dbReference type="SAM" id="Coils"/>
    </source>
</evidence>
<feature type="compositionally biased region" description="Basic and acidic residues" evidence="2">
    <location>
        <begin position="358"/>
        <end position="369"/>
    </location>
</feature>
<evidence type="ECO:0000256" key="2">
    <source>
        <dbReference type="SAM" id="MobiDB-lite"/>
    </source>
</evidence>
<protein>
    <submittedName>
        <fullName evidence="3">Uncharacterized protein</fullName>
    </submittedName>
</protein>
<feature type="region of interest" description="Disordered" evidence="2">
    <location>
        <begin position="214"/>
        <end position="269"/>
    </location>
</feature>
<dbReference type="AlphaFoldDB" id="A0A6A4GDN1"/>
<keyword evidence="4" id="KW-1185">Reference proteome</keyword>
<organism evidence="3 4">
    <name type="scientific">Gymnopus androsaceus JB14</name>
    <dbReference type="NCBI Taxonomy" id="1447944"/>
    <lineage>
        <taxon>Eukaryota</taxon>
        <taxon>Fungi</taxon>
        <taxon>Dikarya</taxon>
        <taxon>Basidiomycota</taxon>
        <taxon>Agaricomycotina</taxon>
        <taxon>Agaricomycetes</taxon>
        <taxon>Agaricomycetidae</taxon>
        <taxon>Agaricales</taxon>
        <taxon>Marasmiineae</taxon>
        <taxon>Omphalotaceae</taxon>
        <taxon>Gymnopus</taxon>
    </lineage>
</organism>
<dbReference type="PANTHER" id="PTHR48125">
    <property type="entry name" value="LP07818P1"/>
    <property type="match status" value="1"/>
</dbReference>
<evidence type="ECO:0000313" key="3">
    <source>
        <dbReference type="EMBL" id="KAE9383662.1"/>
    </source>
</evidence>
<feature type="region of interest" description="Disordered" evidence="2">
    <location>
        <begin position="1"/>
        <end position="51"/>
    </location>
</feature>
<reference evidence="3" key="1">
    <citation type="journal article" date="2019" name="Environ. Microbiol.">
        <title>Fungal ecological strategies reflected in gene transcription - a case study of two litter decomposers.</title>
        <authorList>
            <person name="Barbi F."/>
            <person name="Kohler A."/>
            <person name="Barry K."/>
            <person name="Baskaran P."/>
            <person name="Daum C."/>
            <person name="Fauchery L."/>
            <person name="Ihrmark K."/>
            <person name="Kuo A."/>
            <person name="LaButti K."/>
            <person name="Lipzen A."/>
            <person name="Morin E."/>
            <person name="Grigoriev I.V."/>
            <person name="Henrissat B."/>
            <person name="Lindahl B."/>
            <person name="Martin F."/>
        </authorList>
    </citation>
    <scope>NUCLEOTIDE SEQUENCE</scope>
    <source>
        <strain evidence="3">JB14</strain>
    </source>
</reference>
<dbReference type="PANTHER" id="PTHR48125:SF12">
    <property type="entry name" value="AT HOOK TRANSCRIPTION FACTOR FAMILY-RELATED"/>
    <property type="match status" value="1"/>
</dbReference>
<proteinExistence type="predicted"/>
<feature type="region of interest" description="Disordered" evidence="2">
    <location>
        <begin position="324"/>
        <end position="461"/>
    </location>
</feature>
<feature type="compositionally biased region" description="Pro residues" evidence="2">
    <location>
        <begin position="21"/>
        <end position="34"/>
    </location>
</feature>
<dbReference type="EMBL" id="ML770371">
    <property type="protein sequence ID" value="KAE9383662.1"/>
    <property type="molecule type" value="Genomic_DNA"/>
</dbReference>
<accession>A0A6A4GDN1</accession>
<feature type="coiled-coil region" evidence="1">
    <location>
        <begin position="703"/>
        <end position="737"/>
    </location>
</feature>
<feature type="compositionally biased region" description="Pro residues" evidence="2">
    <location>
        <begin position="247"/>
        <end position="267"/>
    </location>
</feature>
<sequence length="923" mass="102257">MPPKRSPSPSDASPRKRTKRSPPPNPSPSSPPSPHSVAPDASLPAPISTVSPAPWQTATSAEIDEALKSIFQLGGQFVVDVSDDQWRGIAKRLNSCVRCEGKSELCSAAGGTELVCDACQWAHKRCSLGIAYQYHLFANQFHAPLSWARQDPPLSSPVSRRPSAMLLALLVLLLLLQIELVLRVVVVSPLGYSYEPRTPGSQSSPRKVVNTAGVVVPKPPTAPSSTDPNPSFPPSRGVRVVRGPTICIPPPARRPAPPNRSPSPPIPLRVGDVVIPPGSDLAQELAAFEATEAQVETASCACFFKQQEDARIAAAKTKRCLEAEQQRKEKRVVKTHWKDDMREREQAEKDTHRRQKKSQREQAEKDARCQQKTLAAQQQQHRQVPSSSSRDLDSQVTRARPSAPSPPPIRNSPRLSPAEHTSIPPEFSPLSAPAHPFLEHSSSLPRRTRSPPRFHERPGLDGDAYCRAHAAVASGRDPTIADLQDAYGDSHRLDFPHLVHWEPLPQMPILRNNNVGALQQELLDMQRRLNSAQLDLETERARNRMSVVQTQHLEAQLADLRRLNSEQECMLKNRQVEYDLLEGEVRALADSAAASTASAAQAKAYKLLVVPGYPDPTARIEDLEGVLARYEVELRKSEEGRGVAVDRAIRREVKLGNTSQLIHDLLGTCEHLRQRERSAEDSASSLRESNLDLIAQLGGSYSLEGASETNAILRTEVERYHQELSQLSNAFHRLESARPASFLAEVARRVEYLVQQIRSSLLHGRTDPEAYEHAEEAGECLRLHLRECLSRMEQSLTFLLRVAGRYREGVAPLVDQYSTVDPASLLSLAEYAGLVVPSHADTHRPLYPLLPFDTSQPLGCAPPSDSLRHIFFLPLLSCMRVDARDLLLRAQLQTCIEDNKYWEHLEKFPSAQEHIGCTEVPTG</sequence>
<keyword evidence="1" id="KW-0175">Coiled coil</keyword>
<dbReference type="Proteomes" id="UP000799118">
    <property type="component" value="Unassembled WGS sequence"/>
</dbReference>